<evidence type="ECO:0008006" key="3">
    <source>
        <dbReference type="Google" id="ProtNLM"/>
    </source>
</evidence>
<dbReference type="SUPFAM" id="SSF53448">
    <property type="entry name" value="Nucleotide-diphospho-sugar transferases"/>
    <property type="match status" value="1"/>
</dbReference>
<gene>
    <name evidence="1" type="ORF">FC27_GL001426</name>
</gene>
<dbReference type="Gene3D" id="3.90.550.10">
    <property type="entry name" value="Spore Coat Polysaccharide Biosynthesis Protein SpsA, Chain A"/>
    <property type="match status" value="1"/>
</dbReference>
<evidence type="ECO:0000313" key="1">
    <source>
        <dbReference type="EMBL" id="KRL67888.1"/>
    </source>
</evidence>
<dbReference type="InterPro" id="IPR018641">
    <property type="entry name" value="Trfase_1_rSAM/seldom-assoc"/>
</dbReference>
<protein>
    <recommendedName>
        <fullName evidence="3">Glycosyltransferase</fullName>
    </recommendedName>
</protein>
<dbReference type="PATRIC" id="fig|1423815.3.peg.1461"/>
<dbReference type="Pfam" id="PF09837">
    <property type="entry name" value="DUF2064"/>
    <property type="match status" value="1"/>
</dbReference>
<keyword evidence="2" id="KW-1185">Reference proteome</keyword>
<dbReference type="Proteomes" id="UP000051647">
    <property type="component" value="Unassembled WGS sequence"/>
</dbReference>
<dbReference type="PANTHER" id="PTHR36529:SF1">
    <property type="entry name" value="GLYCOSYLTRANSFERASE"/>
    <property type="match status" value="1"/>
</dbReference>
<dbReference type="InterPro" id="IPR029044">
    <property type="entry name" value="Nucleotide-diphossugar_trans"/>
</dbReference>
<proteinExistence type="predicted"/>
<dbReference type="PANTHER" id="PTHR36529">
    <property type="entry name" value="SLL1095 PROTEIN"/>
    <property type="match status" value="1"/>
</dbReference>
<reference evidence="1 2" key="1">
    <citation type="journal article" date="2015" name="Genome Announc.">
        <title>Expanding the biotechnology potential of lactobacilli through comparative genomics of 213 strains and associated genera.</title>
        <authorList>
            <person name="Sun Z."/>
            <person name="Harris H.M."/>
            <person name="McCann A."/>
            <person name="Guo C."/>
            <person name="Argimon S."/>
            <person name="Zhang W."/>
            <person name="Yang X."/>
            <person name="Jeffery I.B."/>
            <person name="Cooney J.C."/>
            <person name="Kagawa T.F."/>
            <person name="Liu W."/>
            <person name="Song Y."/>
            <person name="Salvetti E."/>
            <person name="Wrobel A."/>
            <person name="Rasinkangas P."/>
            <person name="Parkhill J."/>
            <person name="Rea M.C."/>
            <person name="O'Sullivan O."/>
            <person name="Ritari J."/>
            <person name="Douillard F.P."/>
            <person name="Paul Ross R."/>
            <person name="Yang R."/>
            <person name="Briner A.E."/>
            <person name="Felis G.E."/>
            <person name="de Vos W.M."/>
            <person name="Barrangou R."/>
            <person name="Klaenhammer T.R."/>
            <person name="Caufield P.W."/>
            <person name="Cui Y."/>
            <person name="Zhang H."/>
            <person name="O'Toole P.W."/>
        </authorList>
    </citation>
    <scope>NUCLEOTIDE SEQUENCE [LARGE SCALE GENOMIC DNA]</scope>
    <source>
        <strain evidence="1 2">DSM 14857</strain>
    </source>
</reference>
<dbReference type="EMBL" id="AZFA01000003">
    <property type="protein sequence ID" value="KRL67888.1"/>
    <property type="molecule type" value="Genomic_DNA"/>
</dbReference>
<comment type="caution">
    <text evidence="1">The sequence shown here is derived from an EMBL/GenBank/DDBJ whole genome shotgun (WGS) entry which is preliminary data.</text>
</comment>
<sequence length="166" mass="18735">MSIGISKFADIYFAYRMSDDSLGVSFLNILPNEIHTFIQSGNSIGEKMSNAIKTVQGLGYQEIILTGSDIPQLTEGIIHETFEHLAESEMTLGPTYDGGYYLIGVNDEDPYPYLNADISWSTSSVFETTKKLIEMQNKQMYLAPKLYDIDYKSDLESYHALIGRFE</sequence>
<evidence type="ECO:0000313" key="2">
    <source>
        <dbReference type="Proteomes" id="UP000051647"/>
    </source>
</evidence>
<dbReference type="AlphaFoldDB" id="A0A0R1SFH2"/>
<dbReference type="eggNOG" id="COG3222">
    <property type="taxonomic scope" value="Bacteria"/>
</dbReference>
<name>A0A0R1SFH2_9LACO</name>
<organism evidence="1 2">
    <name type="scientific">Companilactobacillus versmoldensis DSM 14857 = KCTC 3814</name>
    <dbReference type="NCBI Taxonomy" id="1423815"/>
    <lineage>
        <taxon>Bacteria</taxon>
        <taxon>Bacillati</taxon>
        <taxon>Bacillota</taxon>
        <taxon>Bacilli</taxon>
        <taxon>Lactobacillales</taxon>
        <taxon>Lactobacillaceae</taxon>
        <taxon>Companilactobacillus</taxon>
    </lineage>
</organism>
<dbReference type="STRING" id="1423815.FC27_GL001426"/>
<accession>A0A0R1SFH2</accession>